<organism evidence="1">
    <name type="scientific">Solanum chacoense</name>
    <name type="common">Chaco potato</name>
    <dbReference type="NCBI Taxonomy" id="4108"/>
    <lineage>
        <taxon>Eukaryota</taxon>
        <taxon>Viridiplantae</taxon>
        <taxon>Streptophyta</taxon>
        <taxon>Embryophyta</taxon>
        <taxon>Tracheophyta</taxon>
        <taxon>Spermatophyta</taxon>
        <taxon>Magnoliopsida</taxon>
        <taxon>eudicotyledons</taxon>
        <taxon>Gunneridae</taxon>
        <taxon>Pentapetalae</taxon>
        <taxon>asterids</taxon>
        <taxon>lamiids</taxon>
        <taxon>Solanales</taxon>
        <taxon>Solanaceae</taxon>
        <taxon>Solanoideae</taxon>
        <taxon>Solaneae</taxon>
        <taxon>Solanum</taxon>
    </lineage>
</organism>
<evidence type="ECO:0000313" key="1">
    <source>
        <dbReference type="EMBL" id="JAP16226.1"/>
    </source>
</evidence>
<accession>A0A0V0H732</accession>
<proteinExistence type="predicted"/>
<dbReference type="EMBL" id="GEDG01024109">
    <property type="protein sequence ID" value="JAP16226.1"/>
    <property type="molecule type" value="Transcribed_RNA"/>
</dbReference>
<protein>
    <submittedName>
        <fullName evidence="1">Putative ovule protein</fullName>
    </submittedName>
</protein>
<name>A0A0V0H732_SOLCH</name>
<sequence length="63" mass="7369">MVCKLLCSGLRFGIVEYANFRVSDYVSENLIFFHNIPFFLDVLNHHFHTEFDFESSTIPNSIP</sequence>
<dbReference type="AlphaFoldDB" id="A0A0V0H732"/>
<reference evidence="1" key="1">
    <citation type="submission" date="2015-12" db="EMBL/GenBank/DDBJ databases">
        <title>Gene expression during late stages of embryo sac development: a critical building block for successful pollen-pistil interactions.</title>
        <authorList>
            <person name="Liu Y."/>
            <person name="Joly V."/>
            <person name="Sabar M."/>
            <person name="Matton D.P."/>
        </authorList>
    </citation>
    <scope>NUCLEOTIDE SEQUENCE</scope>
</reference>